<dbReference type="AlphaFoldDB" id="A0A3D9IW96"/>
<proteinExistence type="predicted"/>
<feature type="chain" id="PRO_5017619515" description="Lipoprotein" evidence="1">
    <location>
        <begin position="23"/>
        <end position="122"/>
    </location>
</feature>
<feature type="signal peptide" evidence="1">
    <location>
        <begin position="1"/>
        <end position="22"/>
    </location>
</feature>
<protein>
    <recommendedName>
        <fullName evidence="4">Lipoprotein</fullName>
    </recommendedName>
</protein>
<evidence type="ECO:0008006" key="4">
    <source>
        <dbReference type="Google" id="ProtNLM"/>
    </source>
</evidence>
<name>A0A3D9IW96_9BACL</name>
<keyword evidence="1" id="KW-0732">Signal</keyword>
<evidence type="ECO:0000313" key="2">
    <source>
        <dbReference type="EMBL" id="RED66012.1"/>
    </source>
</evidence>
<dbReference type="OrthoDB" id="2663534at2"/>
<dbReference type="Proteomes" id="UP000256869">
    <property type="component" value="Unassembled WGS sequence"/>
</dbReference>
<evidence type="ECO:0000313" key="3">
    <source>
        <dbReference type="Proteomes" id="UP000256869"/>
    </source>
</evidence>
<keyword evidence="3" id="KW-1185">Reference proteome</keyword>
<dbReference type="RefSeq" id="WP_115990965.1">
    <property type="nucleotide sequence ID" value="NZ_QRDY01000001.1"/>
</dbReference>
<comment type="caution">
    <text evidence="2">The sequence shown here is derived from an EMBL/GenBank/DDBJ whole genome shotgun (WGS) entry which is preliminary data.</text>
</comment>
<evidence type="ECO:0000256" key="1">
    <source>
        <dbReference type="SAM" id="SignalP"/>
    </source>
</evidence>
<organism evidence="2 3">
    <name type="scientific">Cohnella lupini</name>
    <dbReference type="NCBI Taxonomy" id="1294267"/>
    <lineage>
        <taxon>Bacteria</taxon>
        <taxon>Bacillati</taxon>
        <taxon>Bacillota</taxon>
        <taxon>Bacilli</taxon>
        <taxon>Bacillales</taxon>
        <taxon>Paenibacillaceae</taxon>
        <taxon>Cohnella</taxon>
    </lineage>
</organism>
<sequence>MKRLAIIWIILCCIIAAGCGRATSSFETHIEEVRSDSLLVACSDEANKGKKGGIDSIGYVCTVKLTDRTIVRDEKGNLSTVGLLSAGSSVKLNLTRSVDIRGAFEKGKAPDLTAKEIVIIKI</sequence>
<gene>
    <name evidence="2" type="ORF">DFP95_101510</name>
</gene>
<dbReference type="EMBL" id="QRDY01000001">
    <property type="protein sequence ID" value="RED66012.1"/>
    <property type="molecule type" value="Genomic_DNA"/>
</dbReference>
<reference evidence="2 3" key="1">
    <citation type="submission" date="2018-07" db="EMBL/GenBank/DDBJ databases">
        <title>Genomic Encyclopedia of Type Strains, Phase III (KMG-III): the genomes of soil and plant-associated and newly described type strains.</title>
        <authorList>
            <person name="Whitman W."/>
        </authorList>
    </citation>
    <scope>NUCLEOTIDE SEQUENCE [LARGE SCALE GENOMIC DNA]</scope>
    <source>
        <strain evidence="2 3">CECT 8236</strain>
    </source>
</reference>
<accession>A0A3D9IW96</accession>
<dbReference type="PROSITE" id="PS51257">
    <property type="entry name" value="PROKAR_LIPOPROTEIN"/>
    <property type="match status" value="1"/>
</dbReference>